<evidence type="ECO:0000313" key="3">
    <source>
        <dbReference type="EMBL" id="BAG08741.1"/>
    </source>
</evidence>
<dbReference type="PROSITE" id="PS51257">
    <property type="entry name" value="PROKAR_LIPOPROTEIN"/>
    <property type="match status" value="1"/>
</dbReference>
<gene>
    <name evidence="3" type="ordered locus">FMG_1323</name>
</gene>
<accession>B0S301</accession>
<dbReference type="EMBL" id="AP008971">
    <property type="protein sequence ID" value="BAG08741.1"/>
    <property type="molecule type" value="Genomic_DNA"/>
</dbReference>
<sequence length="205" mass="22977">MEENMKKKFLTVLLVLSMVVLASCSNQKGSELESKLKEVETDKKFALENLNDANNKIKELNAKIQEQEQGYSSKVLVNDLTAQMSNEQLQKVLANTIAYKLTADDQELEKETALEVAQMPKTLNFIVQIPEDLKSSEKAKTILNLQAPKINVNGKAAQVEEQEEHDAIKYVVNLESAGKEAKIDLPQDINAKLQRPNQQLVIKAK</sequence>
<organism evidence="3 4">
    <name type="scientific">Finegoldia magna (strain ATCC 29328 / DSM 20472 / WAL 2508)</name>
    <name type="common">Peptostreptococcus magnus</name>
    <dbReference type="NCBI Taxonomy" id="334413"/>
    <lineage>
        <taxon>Bacteria</taxon>
        <taxon>Bacillati</taxon>
        <taxon>Bacillota</taxon>
        <taxon>Tissierellia</taxon>
        <taxon>Tissierellales</taxon>
        <taxon>Peptoniphilaceae</taxon>
        <taxon>Finegoldia</taxon>
    </lineage>
</organism>
<evidence type="ECO:0000256" key="1">
    <source>
        <dbReference type="SAM" id="Coils"/>
    </source>
</evidence>
<keyword evidence="2" id="KW-0732">Signal</keyword>
<reference evidence="3 4" key="1">
    <citation type="journal article" date="2008" name="DNA Res.">
        <title>Complete genome sequence of Finegoldia magna, an anaerobic opportunistic pathogen.</title>
        <authorList>
            <person name="Goto T."/>
            <person name="Yamashita A."/>
            <person name="Hirakawa H."/>
            <person name="Matsutani M."/>
            <person name="Todo K."/>
            <person name="Ohshima K."/>
            <person name="Toh H."/>
            <person name="Miyamoto K."/>
            <person name="Kuhara S."/>
            <person name="Hattori M."/>
            <person name="Shimizu T."/>
            <person name="Akimoto S."/>
        </authorList>
    </citation>
    <scope>NUCLEOTIDE SEQUENCE [LARGE SCALE GENOMIC DNA]</scope>
    <source>
        <strain evidence="4">ATCC 29328 / DSM 20472 / WAL 2508</strain>
    </source>
</reference>
<dbReference type="HOGENOM" id="CLU_1358747_0_0_9"/>
<evidence type="ECO:0008006" key="5">
    <source>
        <dbReference type="Google" id="ProtNLM"/>
    </source>
</evidence>
<keyword evidence="1" id="KW-0175">Coiled coil</keyword>
<dbReference type="STRING" id="334413.FMG_1323"/>
<dbReference type="KEGG" id="fma:FMG_1323"/>
<proteinExistence type="predicted"/>
<feature type="coiled-coil region" evidence="1">
    <location>
        <begin position="29"/>
        <end position="70"/>
    </location>
</feature>
<dbReference type="AlphaFoldDB" id="B0S301"/>
<feature type="chain" id="PRO_5038344329" description="Lipoprotein" evidence="2">
    <location>
        <begin position="23"/>
        <end position="205"/>
    </location>
</feature>
<evidence type="ECO:0000256" key="2">
    <source>
        <dbReference type="SAM" id="SignalP"/>
    </source>
</evidence>
<feature type="signal peptide" evidence="2">
    <location>
        <begin position="1"/>
        <end position="22"/>
    </location>
</feature>
<evidence type="ECO:0000313" key="4">
    <source>
        <dbReference type="Proteomes" id="UP000001319"/>
    </source>
</evidence>
<name>B0S301_FINM2</name>
<protein>
    <recommendedName>
        <fullName evidence="5">Lipoprotein</fullName>
    </recommendedName>
</protein>
<keyword evidence="4" id="KW-1185">Reference proteome</keyword>
<dbReference type="Proteomes" id="UP000001319">
    <property type="component" value="Chromosome"/>
</dbReference>